<reference evidence="1" key="2">
    <citation type="journal article" date="2022" name="New Phytol.">
        <title>Evolutionary transition to the ectomycorrhizal habit in the genomes of a hyperdiverse lineage of mushroom-forming fungi.</title>
        <authorList>
            <person name="Looney B."/>
            <person name="Miyauchi S."/>
            <person name="Morin E."/>
            <person name="Drula E."/>
            <person name="Courty P.E."/>
            <person name="Kohler A."/>
            <person name="Kuo A."/>
            <person name="LaButti K."/>
            <person name="Pangilinan J."/>
            <person name="Lipzen A."/>
            <person name="Riley R."/>
            <person name="Andreopoulos W."/>
            <person name="He G."/>
            <person name="Johnson J."/>
            <person name="Nolan M."/>
            <person name="Tritt A."/>
            <person name="Barry K.W."/>
            <person name="Grigoriev I.V."/>
            <person name="Nagy L.G."/>
            <person name="Hibbett D."/>
            <person name="Henrissat B."/>
            <person name="Matheny P.B."/>
            <person name="Labbe J."/>
            <person name="Martin F.M."/>
        </authorList>
    </citation>
    <scope>NUCLEOTIDE SEQUENCE</scope>
    <source>
        <strain evidence="1">HHB10654</strain>
    </source>
</reference>
<organism evidence="1 2">
    <name type="scientific">Artomyces pyxidatus</name>
    <dbReference type="NCBI Taxonomy" id="48021"/>
    <lineage>
        <taxon>Eukaryota</taxon>
        <taxon>Fungi</taxon>
        <taxon>Dikarya</taxon>
        <taxon>Basidiomycota</taxon>
        <taxon>Agaricomycotina</taxon>
        <taxon>Agaricomycetes</taxon>
        <taxon>Russulales</taxon>
        <taxon>Auriscalpiaceae</taxon>
        <taxon>Artomyces</taxon>
    </lineage>
</organism>
<keyword evidence="2" id="KW-1185">Reference proteome</keyword>
<proteinExistence type="predicted"/>
<name>A0ACB8SEW2_9AGAM</name>
<evidence type="ECO:0000313" key="1">
    <source>
        <dbReference type="EMBL" id="KAI0054431.1"/>
    </source>
</evidence>
<evidence type="ECO:0000313" key="2">
    <source>
        <dbReference type="Proteomes" id="UP000814140"/>
    </source>
</evidence>
<feature type="non-terminal residue" evidence="1">
    <location>
        <position position="1"/>
    </location>
</feature>
<gene>
    <name evidence="1" type="ORF">BV25DRAFT_1922688</name>
</gene>
<protein>
    <submittedName>
        <fullName evidence="1">Uncharacterized protein</fullName>
    </submittedName>
</protein>
<comment type="caution">
    <text evidence="1">The sequence shown here is derived from an EMBL/GenBank/DDBJ whole genome shotgun (WGS) entry which is preliminary data.</text>
</comment>
<sequence length="104" mass="11866">VRFDVDQEHFQFTWCNPAYHTPYRQLVQHLPALIPARNIVSFRTGQLFTPESTPPPSFQPGLSPLQQLRREIIELQTIVAAQDQAPLVPSSFDPSRHPVAADFF</sequence>
<reference evidence="1" key="1">
    <citation type="submission" date="2021-03" db="EMBL/GenBank/DDBJ databases">
        <authorList>
            <consortium name="DOE Joint Genome Institute"/>
            <person name="Ahrendt S."/>
            <person name="Looney B.P."/>
            <person name="Miyauchi S."/>
            <person name="Morin E."/>
            <person name="Drula E."/>
            <person name="Courty P.E."/>
            <person name="Chicoki N."/>
            <person name="Fauchery L."/>
            <person name="Kohler A."/>
            <person name="Kuo A."/>
            <person name="Labutti K."/>
            <person name="Pangilinan J."/>
            <person name="Lipzen A."/>
            <person name="Riley R."/>
            <person name="Andreopoulos W."/>
            <person name="He G."/>
            <person name="Johnson J."/>
            <person name="Barry K.W."/>
            <person name="Grigoriev I.V."/>
            <person name="Nagy L."/>
            <person name="Hibbett D."/>
            <person name="Henrissat B."/>
            <person name="Matheny P.B."/>
            <person name="Labbe J."/>
            <person name="Martin F."/>
        </authorList>
    </citation>
    <scope>NUCLEOTIDE SEQUENCE</scope>
    <source>
        <strain evidence="1">HHB10654</strain>
    </source>
</reference>
<accession>A0ACB8SEW2</accession>
<dbReference type="EMBL" id="MU277437">
    <property type="protein sequence ID" value="KAI0054431.1"/>
    <property type="molecule type" value="Genomic_DNA"/>
</dbReference>
<dbReference type="Proteomes" id="UP000814140">
    <property type="component" value="Unassembled WGS sequence"/>
</dbReference>